<dbReference type="GO" id="GO:0005886">
    <property type="term" value="C:plasma membrane"/>
    <property type="evidence" value="ECO:0007669"/>
    <property type="project" value="UniProtKB-SubCell"/>
</dbReference>
<dbReference type="Proteomes" id="UP000231632">
    <property type="component" value="Unassembled WGS sequence"/>
</dbReference>
<comment type="similarity">
    <text evidence="10">In the C-terminal section; belongs to the SecD/SecF family. SecF subfamily.</text>
</comment>
<dbReference type="InterPro" id="IPR005665">
    <property type="entry name" value="SecF_bac"/>
</dbReference>
<comment type="similarity">
    <text evidence="11">In the N-terminal section; belongs to the SecD/SecF family. SecD subfamily.</text>
</comment>
<dbReference type="GO" id="GO:0006605">
    <property type="term" value="P:protein targeting"/>
    <property type="evidence" value="ECO:0007669"/>
    <property type="project" value="UniProtKB-UniRule"/>
</dbReference>
<feature type="transmembrane region" description="Helical" evidence="12">
    <location>
        <begin position="246"/>
        <end position="264"/>
    </location>
</feature>
<evidence type="ECO:0000256" key="3">
    <source>
        <dbReference type="ARBA" id="ARBA00022475"/>
    </source>
</evidence>
<keyword evidence="3 12" id="KW-1003">Cell membrane</keyword>
<dbReference type="PRINTS" id="PR01755">
    <property type="entry name" value="SECFTRNLCASE"/>
</dbReference>
<dbReference type="PANTHER" id="PTHR30081:SF8">
    <property type="entry name" value="PROTEIN TRANSLOCASE SUBUNIT SECF"/>
    <property type="match status" value="1"/>
</dbReference>
<dbReference type="InterPro" id="IPR048634">
    <property type="entry name" value="SecD_SecF_C"/>
</dbReference>
<feature type="transmembrane region" description="Helical" evidence="12">
    <location>
        <begin position="138"/>
        <end position="156"/>
    </location>
</feature>
<reference evidence="14 15" key="1">
    <citation type="journal article" date="2017" name="Arch. Microbiol.">
        <title>Mariprofundus micogutta sp. nov., a novel iron-oxidizing zetaproteobacterium isolated from a deep-sea hydrothermal field at the Bayonnaise knoll of the Izu-Ogasawara arc, and a description of Mariprofundales ord. nov. and Zetaproteobacteria classis nov.</title>
        <authorList>
            <person name="Makita H."/>
            <person name="Tanaka E."/>
            <person name="Mitsunobu S."/>
            <person name="Miyazaki M."/>
            <person name="Nunoura T."/>
            <person name="Uematsu K."/>
            <person name="Takaki Y."/>
            <person name="Nishi S."/>
            <person name="Shimamura S."/>
            <person name="Takai K."/>
        </authorList>
    </citation>
    <scope>NUCLEOTIDE SEQUENCE [LARGE SCALE GENOMIC DNA]</scope>
    <source>
        <strain evidence="14 15">ET2</strain>
    </source>
</reference>
<dbReference type="Pfam" id="PF07549">
    <property type="entry name" value="Sec_GG"/>
    <property type="match status" value="1"/>
</dbReference>
<keyword evidence="7 12" id="KW-0811">Translocation</keyword>
<evidence type="ECO:0000259" key="13">
    <source>
        <dbReference type="Pfam" id="PF02355"/>
    </source>
</evidence>
<dbReference type="AlphaFoldDB" id="A0A1L8CJM7"/>
<name>A0A1L8CJM7_9PROT</name>
<dbReference type="GO" id="GO:0065002">
    <property type="term" value="P:intracellular protein transmembrane transport"/>
    <property type="evidence" value="ECO:0007669"/>
    <property type="project" value="UniProtKB-UniRule"/>
</dbReference>
<dbReference type="NCBIfam" id="TIGR00916">
    <property type="entry name" value="2A0604s01"/>
    <property type="match status" value="1"/>
</dbReference>
<sequence>MQLISNDHHFDFIGKRKFALIISAIMLIVSLGALAGKGLNFSIDFTGGTLVEVKFANAPAIADVRAAISPKGYGNAMIQEFGSPEEILIRVQNSDTEKSSTISNSILDGLSEKFTADAIEMRRVEFVGPQVGEELTRAGIMAVLISMLAILIYVTFRFEFRFALGADAALIHDITIVLGLFALTGKEFSLPVIAALLTVIGYSLNDTIVVFDRIRENMAANRKRKTPETEVDVVNGSINQTLSRTLMTSLTTLLVVLALFFLGGEVIHDFAFALIAGIFVGTYSSIYVASPVMLSLEGKFKADEDEIKEMEARP</sequence>
<evidence type="ECO:0000256" key="12">
    <source>
        <dbReference type="HAMAP-Rule" id="MF_01464"/>
    </source>
</evidence>
<dbReference type="GO" id="GO:0015450">
    <property type="term" value="F:protein-transporting ATPase activity"/>
    <property type="evidence" value="ECO:0007669"/>
    <property type="project" value="InterPro"/>
</dbReference>
<feature type="transmembrane region" description="Helical" evidence="12">
    <location>
        <begin position="190"/>
        <end position="214"/>
    </location>
</feature>
<comment type="subunit">
    <text evidence="12">Forms a complex with SecD. Part of the essential Sec protein translocation apparatus which comprises SecA, SecYEG and auxiliary proteins SecDF-YajC and YidC.</text>
</comment>
<dbReference type="HAMAP" id="MF_01464_B">
    <property type="entry name" value="SecF_B"/>
    <property type="match status" value="1"/>
</dbReference>
<keyword evidence="6 12" id="KW-1133">Transmembrane helix</keyword>
<dbReference type="SUPFAM" id="SSF82866">
    <property type="entry name" value="Multidrug efflux transporter AcrB transmembrane domain"/>
    <property type="match status" value="1"/>
</dbReference>
<dbReference type="InterPro" id="IPR022645">
    <property type="entry name" value="SecD/SecF_bac"/>
</dbReference>
<evidence type="ECO:0000313" key="15">
    <source>
        <dbReference type="Proteomes" id="UP000231632"/>
    </source>
</evidence>
<feature type="transmembrane region" description="Helical" evidence="12">
    <location>
        <begin position="18"/>
        <end position="36"/>
    </location>
</feature>
<comment type="subcellular location">
    <subcellularLocation>
        <location evidence="1 12">Cell membrane</location>
        <topology evidence="1 12">Multi-pass membrane protein</topology>
    </subcellularLocation>
</comment>
<dbReference type="GO" id="GO:0043952">
    <property type="term" value="P:protein transport by the Sec complex"/>
    <property type="evidence" value="ECO:0007669"/>
    <property type="project" value="UniProtKB-UniRule"/>
</dbReference>
<dbReference type="Pfam" id="PF02355">
    <property type="entry name" value="SecD_SecF_C"/>
    <property type="match status" value="1"/>
</dbReference>
<keyword evidence="4 12" id="KW-0812">Transmembrane</keyword>
<evidence type="ECO:0000256" key="4">
    <source>
        <dbReference type="ARBA" id="ARBA00022692"/>
    </source>
</evidence>
<keyword evidence="15" id="KW-1185">Reference proteome</keyword>
<keyword evidence="8 12" id="KW-0472">Membrane</keyword>
<keyword evidence="2 12" id="KW-0813">Transport</keyword>
<dbReference type="Gene3D" id="1.20.1640.10">
    <property type="entry name" value="Multidrug efflux transporter AcrB transmembrane domain"/>
    <property type="match status" value="1"/>
</dbReference>
<dbReference type="NCBIfam" id="TIGR00966">
    <property type="entry name" value="transloc_SecF"/>
    <property type="match status" value="1"/>
</dbReference>
<comment type="caution">
    <text evidence="14">The sequence shown here is derived from an EMBL/GenBank/DDBJ whole genome shotgun (WGS) entry which is preliminary data.</text>
</comment>
<proteinExistence type="inferred from homology"/>
<evidence type="ECO:0000313" key="14">
    <source>
        <dbReference type="EMBL" id="GAV19122.1"/>
    </source>
</evidence>
<protein>
    <recommendedName>
        <fullName evidence="12">Protein-export membrane protein SecF</fullName>
    </recommendedName>
</protein>
<evidence type="ECO:0000256" key="10">
    <source>
        <dbReference type="ARBA" id="ARBA00060856"/>
    </source>
</evidence>
<dbReference type="OrthoDB" id="5289489at2"/>
<dbReference type="FunFam" id="1.20.1640.10:FF:000024">
    <property type="entry name" value="Multifunctional fusion protein"/>
    <property type="match status" value="1"/>
</dbReference>
<feature type="transmembrane region" description="Helical" evidence="12">
    <location>
        <begin position="270"/>
        <end position="289"/>
    </location>
</feature>
<feature type="domain" description="Protein export membrane protein SecD/SecF C-terminal" evidence="13">
    <location>
        <begin position="116"/>
        <end position="297"/>
    </location>
</feature>
<accession>A0A1L8CJM7</accession>
<dbReference type="STRING" id="1921010.MMIC_P0051"/>
<dbReference type="PANTHER" id="PTHR30081">
    <property type="entry name" value="PROTEIN-EXPORT MEMBRANE PROTEIN SEC"/>
    <property type="match status" value="1"/>
</dbReference>
<evidence type="ECO:0000256" key="11">
    <source>
        <dbReference type="ARBA" id="ARBA00061053"/>
    </source>
</evidence>
<evidence type="ECO:0000256" key="6">
    <source>
        <dbReference type="ARBA" id="ARBA00022989"/>
    </source>
</evidence>
<feature type="transmembrane region" description="Helical" evidence="12">
    <location>
        <begin position="163"/>
        <end position="184"/>
    </location>
</feature>
<dbReference type="InterPro" id="IPR022646">
    <property type="entry name" value="SecD/SecF_CS"/>
</dbReference>
<dbReference type="RefSeq" id="WP_072658322.1">
    <property type="nucleotide sequence ID" value="NZ_BDFD01000001.1"/>
</dbReference>
<dbReference type="InterPro" id="IPR022813">
    <property type="entry name" value="SecD/SecF_arch_bac"/>
</dbReference>
<gene>
    <name evidence="12" type="primary">secF</name>
    <name evidence="14" type="ORF">MMIC_P0051</name>
</gene>
<dbReference type="EMBL" id="BDFD01000001">
    <property type="protein sequence ID" value="GAV19122.1"/>
    <property type="molecule type" value="Genomic_DNA"/>
</dbReference>
<evidence type="ECO:0000256" key="9">
    <source>
        <dbReference type="ARBA" id="ARBA00059018"/>
    </source>
</evidence>
<evidence type="ECO:0000256" key="5">
    <source>
        <dbReference type="ARBA" id="ARBA00022927"/>
    </source>
</evidence>
<comment type="similarity">
    <text evidence="12">Belongs to the SecD/SecF family. SecF subfamily.</text>
</comment>
<evidence type="ECO:0000256" key="7">
    <source>
        <dbReference type="ARBA" id="ARBA00023010"/>
    </source>
</evidence>
<organism evidence="14 15">
    <name type="scientific">Mariprofundus micogutta</name>
    <dbReference type="NCBI Taxonomy" id="1921010"/>
    <lineage>
        <taxon>Bacteria</taxon>
        <taxon>Pseudomonadati</taxon>
        <taxon>Pseudomonadota</taxon>
        <taxon>Candidatius Mariprofundia</taxon>
        <taxon>Mariprofundales</taxon>
        <taxon>Mariprofundaceae</taxon>
        <taxon>Mariprofundus</taxon>
    </lineage>
</organism>
<evidence type="ECO:0000256" key="8">
    <source>
        <dbReference type="ARBA" id="ARBA00023136"/>
    </source>
</evidence>
<keyword evidence="5 12" id="KW-0653">Protein transport</keyword>
<comment type="function">
    <text evidence="9 12">Part of the Sec protein translocase complex. Interacts with the SecYEG preprotein conducting channel. SecDF uses the proton motive force (PMF) to complete protein translocation after the ATP-dependent function of SecA.</text>
</comment>
<evidence type="ECO:0000256" key="2">
    <source>
        <dbReference type="ARBA" id="ARBA00022448"/>
    </source>
</evidence>
<dbReference type="InterPro" id="IPR055344">
    <property type="entry name" value="SecD_SecF_C_bact"/>
</dbReference>
<evidence type="ECO:0000256" key="1">
    <source>
        <dbReference type="ARBA" id="ARBA00004651"/>
    </source>
</evidence>